<dbReference type="OrthoDB" id="6700426at2"/>
<keyword evidence="1" id="KW-0812">Transmembrane</keyword>
<dbReference type="RefSeq" id="WP_140603806.1">
    <property type="nucleotide sequence ID" value="NZ_SAWY01000024.1"/>
</dbReference>
<feature type="transmembrane region" description="Helical" evidence="1">
    <location>
        <begin position="41"/>
        <end position="61"/>
    </location>
</feature>
<name>A0A502KVI1_9GAMM</name>
<feature type="transmembrane region" description="Helical" evidence="1">
    <location>
        <begin position="91"/>
        <end position="117"/>
    </location>
</feature>
<keyword evidence="3" id="KW-1185">Reference proteome</keyword>
<evidence type="ECO:0000313" key="3">
    <source>
        <dbReference type="Proteomes" id="UP000315303"/>
    </source>
</evidence>
<dbReference type="AlphaFoldDB" id="A0A502KVI1"/>
<feature type="transmembrane region" description="Helical" evidence="1">
    <location>
        <begin position="172"/>
        <end position="192"/>
    </location>
</feature>
<gene>
    <name evidence="2" type="ORF">EPA86_11665</name>
</gene>
<sequence>MDTVIKEDISGIKEDTGFKFFFKNFHLLFFKPSLFFKDLDLLNVPLLVYASLWLIGISNAVDRIDQKLMKSDIGTATSSNQMMLDAISGGWLVFFLIIAGIGAFGAFFVWLIGGWFYNLRLSWSGAGEFDKVNGRLIYVFSSLIAVIPHIAILLVSAFLYQDYIATFNADEYWSSIIIIFPFWAVFVSYKGILANFNVVKWKALFWFVVLPIVFYSLAFGVVVWAYSNLA</sequence>
<comment type="caution">
    <text evidence="2">The sequence shown here is derived from an EMBL/GenBank/DDBJ whole genome shotgun (WGS) entry which is preliminary data.</text>
</comment>
<organism evidence="2 3">
    <name type="scientific">Litorilituus lipolyticus</name>
    <dbReference type="NCBI Taxonomy" id="2491017"/>
    <lineage>
        <taxon>Bacteria</taxon>
        <taxon>Pseudomonadati</taxon>
        <taxon>Pseudomonadota</taxon>
        <taxon>Gammaproteobacteria</taxon>
        <taxon>Alteromonadales</taxon>
        <taxon>Colwelliaceae</taxon>
        <taxon>Litorilituus</taxon>
    </lineage>
</organism>
<feature type="transmembrane region" description="Helical" evidence="1">
    <location>
        <begin position="137"/>
        <end position="160"/>
    </location>
</feature>
<keyword evidence="1" id="KW-1133">Transmembrane helix</keyword>
<evidence type="ECO:0000313" key="2">
    <source>
        <dbReference type="EMBL" id="TPH14449.1"/>
    </source>
</evidence>
<dbReference type="Proteomes" id="UP000315303">
    <property type="component" value="Unassembled WGS sequence"/>
</dbReference>
<accession>A0A502KVI1</accession>
<protein>
    <submittedName>
        <fullName evidence="2">Uncharacterized protein</fullName>
    </submittedName>
</protein>
<reference evidence="2 3" key="1">
    <citation type="submission" date="2019-01" db="EMBL/GenBank/DDBJ databases">
        <title>Litorilituus lipolytica sp. nov., isolated from intertidal sand of the Yellow Sea in China.</title>
        <authorList>
            <person name="Liu A."/>
        </authorList>
    </citation>
    <scope>NUCLEOTIDE SEQUENCE [LARGE SCALE GENOMIC DNA]</scope>
    <source>
        <strain evidence="2 3">RZ04</strain>
    </source>
</reference>
<dbReference type="EMBL" id="SAWY01000024">
    <property type="protein sequence ID" value="TPH14449.1"/>
    <property type="molecule type" value="Genomic_DNA"/>
</dbReference>
<keyword evidence="1" id="KW-0472">Membrane</keyword>
<evidence type="ECO:0000256" key="1">
    <source>
        <dbReference type="SAM" id="Phobius"/>
    </source>
</evidence>
<feature type="transmembrane region" description="Helical" evidence="1">
    <location>
        <begin position="204"/>
        <end position="226"/>
    </location>
</feature>
<proteinExistence type="predicted"/>